<proteinExistence type="predicted"/>
<dbReference type="EMBL" id="ML978125">
    <property type="protein sequence ID" value="KAF2099485.1"/>
    <property type="molecule type" value="Genomic_DNA"/>
</dbReference>
<sequence length="209" mass="22999">MISRGSIETGSTQSFKKGTPGEDHDSDGIFNINQPRTGCLGGGNALLTRRTIRTTTRYSDTSTRAIGQITGRIKILMLVPLRLAFSLPSTKPHGLFASLRDADSTRCRASRLFRPVENCFSKLAAVFVGVCTAPAHACLLGNDVAGMFSFAPVRRLFWVPNTSLCRKRPPRDHRPPMLSTLSDKASLPQIVEKGAFLFFHACIWLQYLS</sequence>
<evidence type="ECO:0000313" key="3">
    <source>
        <dbReference type="Proteomes" id="UP000799772"/>
    </source>
</evidence>
<dbReference type="Proteomes" id="UP000799772">
    <property type="component" value="Unassembled WGS sequence"/>
</dbReference>
<gene>
    <name evidence="2" type="ORF">NA57DRAFT_55450</name>
</gene>
<keyword evidence="3" id="KW-1185">Reference proteome</keyword>
<accession>A0A9P4IDB1</accession>
<feature type="compositionally biased region" description="Polar residues" evidence="1">
    <location>
        <begin position="1"/>
        <end position="16"/>
    </location>
</feature>
<reference evidence="2" key="1">
    <citation type="journal article" date="2020" name="Stud. Mycol.">
        <title>101 Dothideomycetes genomes: a test case for predicting lifestyles and emergence of pathogens.</title>
        <authorList>
            <person name="Haridas S."/>
            <person name="Albert R."/>
            <person name="Binder M."/>
            <person name="Bloem J."/>
            <person name="Labutti K."/>
            <person name="Salamov A."/>
            <person name="Andreopoulos B."/>
            <person name="Baker S."/>
            <person name="Barry K."/>
            <person name="Bills G."/>
            <person name="Bluhm B."/>
            <person name="Cannon C."/>
            <person name="Castanera R."/>
            <person name="Culley D."/>
            <person name="Daum C."/>
            <person name="Ezra D."/>
            <person name="Gonzalez J."/>
            <person name="Henrissat B."/>
            <person name="Kuo A."/>
            <person name="Liang C."/>
            <person name="Lipzen A."/>
            <person name="Lutzoni F."/>
            <person name="Magnuson J."/>
            <person name="Mondo S."/>
            <person name="Nolan M."/>
            <person name="Ohm R."/>
            <person name="Pangilinan J."/>
            <person name="Park H.-J."/>
            <person name="Ramirez L."/>
            <person name="Alfaro M."/>
            <person name="Sun H."/>
            <person name="Tritt A."/>
            <person name="Yoshinaga Y."/>
            <person name="Zwiers L.-H."/>
            <person name="Turgeon B."/>
            <person name="Goodwin S."/>
            <person name="Spatafora J."/>
            <person name="Crous P."/>
            <person name="Grigoriev I."/>
        </authorList>
    </citation>
    <scope>NUCLEOTIDE SEQUENCE</scope>
    <source>
        <strain evidence="2">CBS 133067</strain>
    </source>
</reference>
<organism evidence="2 3">
    <name type="scientific">Rhizodiscina lignyota</name>
    <dbReference type="NCBI Taxonomy" id="1504668"/>
    <lineage>
        <taxon>Eukaryota</taxon>
        <taxon>Fungi</taxon>
        <taxon>Dikarya</taxon>
        <taxon>Ascomycota</taxon>
        <taxon>Pezizomycotina</taxon>
        <taxon>Dothideomycetes</taxon>
        <taxon>Pleosporomycetidae</taxon>
        <taxon>Aulographales</taxon>
        <taxon>Rhizodiscinaceae</taxon>
        <taxon>Rhizodiscina</taxon>
    </lineage>
</organism>
<comment type="caution">
    <text evidence="2">The sequence shown here is derived from an EMBL/GenBank/DDBJ whole genome shotgun (WGS) entry which is preliminary data.</text>
</comment>
<feature type="region of interest" description="Disordered" evidence="1">
    <location>
        <begin position="1"/>
        <end position="35"/>
    </location>
</feature>
<evidence type="ECO:0000313" key="2">
    <source>
        <dbReference type="EMBL" id="KAF2099485.1"/>
    </source>
</evidence>
<name>A0A9P4IDB1_9PEZI</name>
<evidence type="ECO:0000256" key="1">
    <source>
        <dbReference type="SAM" id="MobiDB-lite"/>
    </source>
</evidence>
<protein>
    <submittedName>
        <fullName evidence="2">Uncharacterized protein</fullName>
    </submittedName>
</protein>
<dbReference type="AlphaFoldDB" id="A0A9P4IDB1"/>